<name>A0AA38MJN2_9CUCU</name>
<organism evidence="1 2">
    <name type="scientific">Zophobas morio</name>
    <dbReference type="NCBI Taxonomy" id="2755281"/>
    <lineage>
        <taxon>Eukaryota</taxon>
        <taxon>Metazoa</taxon>
        <taxon>Ecdysozoa</taxon>
        <taxon>Arthropoda</taxon>
        <taxon>Hexapoda</taxon>
        <taxon>Insecta</taxon>
        <taxon>Pterygota</taxon>
        <taxon>Neoptera</taxon>
        <taxon>Endopterygota</taxon>
        <taxon>Coleoptera</taxon>
        <taxon>Polyphaga</taxon>
        <taxon>Cucujiformia</taxon>
        <taxon>Tenebrionidae</taxon>
        <taxon>Zophobas</taxon>
    </lineage>
</organism>
<evidence type="ECO:0000313" key="2">
    <source>
        <dbReference type="Proteomes" id="UP001168821"/>
    </source>
</evidence>
<sequence>MWSLGGVAALTNILAHQPKIGCVLHILLLSNTSRLLTQGLGDPLYAALTSRQRNALHRVRVGSVTSGNSALAHSLTPSCRFSENTKNKKPAFVPSLTISKSADH</sequence>
<proteinExistence type="predicted"/>
<dbReference type="AlphaFoldDB" id="A0AA38MJN2"/>
<accession>A0AA38MJN2</accession>
<keyword evidence="2" id="KW-1185">Reference proteome</keyword>
<reference evidence="1" key="1">
    <citation type="journal article" date="2023" name="G3 (Bethesda)">
        <title>Whole genome assemblies of Zophobas morio and Tenebrio molitor.</title>
        <authorList>
            <person name="Kaur S."/>
            <person name="Stinson S.A."/>
            <person name="diCenzo G.C."/>
        </authorList>
    </citation>
    <scope>NUCLEOTIDE SEQUENCE</scope>
    <source>
        <strain evidence="1">QUZm001</strain>
    </source>
</reference>
<gene>
    <name evidence="1" type="ORF">Zmor_010155</name>
</gene>
<dbReference type="EMBL" id="JALNTZ010000003">
    <property type="protein sequence ID" value="KAJ3658417.1"/>
    <property type="molecule type" value="Genomic_DNA"/>
</dbReference>
<protein>
    <submittedName>
        <fullName evidence="1">Uncharacterized protein</fullName>
    </submittedName>
</protein>
<dbReference type="Proteomes" id="UP001168821">
    <property type="component" value="Unassembled WGS sequence"/>
</dbReference>
<evidence type="ECO:0000313" key="1">
    <source>
        <dbReference type="EMBL" id="KAJ3658417.1"/>
    </source>
</evidence>
<comment type="caution">
    <text evidence="1">The sequence shown here is derived from an EMBL/GenBank/DDBJ whole genome shotgun (WGS) entry which is preliminary data.</text>
</comment>